<feature type="region of interest" description="Disordered" evidence="2">
    <location>
        <begin position="383"/>
        <end position="411"/>
    </location>
</feature>
<dbReference type="SMART" id="SM00228">
    <property type="entry name" value="PDZ"/>
    <property type="match status" value="1"/>
</dbReference>
<evidence type="ECO:0000256" key="1">
    <source>
        <dbReference type="SAM" id="Coils"/>
    </source>
</evidence>
<feature type="compositionally biased region" description="Polar residues" evidence="2">
    <location>
        <begin position="34"/>
        <end position="43"/>
    </location>
</feature>
<dbReference type="EMBL" id="CAIIXF020000002">
    <property type="protein sequence ID" value="CAH1777158.1"/>
    <property type="molecule type" value="Genomic_DNA"/>
</dbReference>
<evidence type="ECO:0000313" key="3">
    <source>
        <dbReference type="EMBL" id="CAH1777158.1"/>
    </source>
</evidence>
<evidence type="ECO:0000256" key="2">
    <source>
        <dbReference type="SAM" id="MobiDB-lite"/>
    </source>
</evidence>
<gene>
    <name evidence="3" type="ORF">OFUS_LOCUS4235</name>
</gene>
<feature type="region of interest" description="Disordered" evidence="2">
    <location>
        <begin position="524"/>
        <end position="549"/>
    </location>
</feature>
<protein>
    <submittedName>
        <fullName evidence="3">Uncharacterized protein</fullName>
    </submittedName>
</protein>
<keyword evidence="1" id="KW-0175">Coiled coil</keyword>
<comment type="caution">
    <text evidence="3">The sequence shown here is derived from an EMBL/GenBank/DDBJ whole genome shotgun (WGS) entry which is preliminary data.</text>
</comment>
<feature type="compositionally biased region" description="Polar residues" evidence="2">
    <location>
        <begin position="1"/>
        <end position="21"/>
    </location>
</feature>
<feature type="compositionally biased region" description="Polar residues" evidence="2">
    <location>
        <begin position="79"/>
        <end position="92"/>
    </location>
</feature>
<feature type="compositionally biased region" description="Polar residues" evidence="2">
    <location>
        <begin position="50"/>
        <end position="62"/>
    </location>
</feature>
<dbReference type="PROSITE" id="PS01159">
    <property type="entry name" value="WW_DOMAIN_1"/>
    <property type="match status" value="1"/>
</dbReference>
<dbReference type="Proteomes" id="UP000749559">
    <property type="component" value="Unassembled WGS sequence"/>
</dbReference>
<dbReference type="InterPro" id="IPR001478">
    <property type="entry name" value="PDZ"/>
</dbReference>
<evidence type="ECO:0000313" key="4">
    <source>
        <dbReference type="Proteomes" id="UP000749559"/>
    </source>
</evidence>
<feature type="region of interest" description="Disordered" evidence="2">
    <location>
        <begin position="259"/>
        <end position="327"/>
    </location>
</feature>
<feature type="compositionally biased region" description="Polar residues" evidence="2">
    <location>
        <begin position="387"/>
        <end position="399"/>
    </location>
</feature>
<dbReference type="SMART" id="SM00456">
    <property type="entry name" value="WW"/>
    <property type="match status" value="1"/>
</dbReference>
<sequence length="818" mass="90289">MSATLVLTESSMSSISPQQRLKSPRVQSPRLESPQLSTSSSPNHLFGHSLQINRESPQSRSNSPHDSRNSPHQRISPKTFGNSPHGSENSPQLRGISPQVTEDIPQARGKSPLAQESSLPGLGKTTEIIVYDKCTSGLGIKIIGGVSNSDDRKDFGIFVKRILIGGLAAKDSRLQEGDLIVEVNKETLIDVTNERAVSILRNASSSGRVTMVIVRDQDSREEFLELMEMQNGYSYSTASSDCRSVTSCASTPSILPQEKRSWGLQGDHLSPVNVGSRSLTPLSNGYHANVPSHDQDSDLLSESDQESTTPTSYSPPPGGNFNNYSLPTPKIANNIAMLHQQHLQSTQPRGHHYSMTSQVLNSSTPQYNTAFIPTMRSMMPPGASNPKVMSNSRSNQQDISPIEAPTGGEMRGSPLGCNMVSPQLPYSYNTPSPQMNNSRKLSLDPHVRLKIEKLEEALKYLGLEPTVDQQLQLRQSLMADAAGTVSYGQFVQAAREIFKVELEQRSIGSSALYFSANDITSFTEPPAFKPQQSTLHEHSPPSPVEYSPVSNANEDLETVVRERDSLRREVDRLKILLKDKDRACNTAEEELLRIRKDAQGAIHESRALRSKVHLADQAQRAARNMEQDYEEVVKLLENEIAELKAQMGKEMDSPAVQKRLAVLGCQLRKAELGKKTYEVATEKLLHFAEMVHETLSTQGDVAFIRKTPVEEGETARVDGKPPGYLGKHKKHSPRSLCAESRDVVKAVKSLIEVEPLPFGWEETYTEDGIKYYTNHLTQVTTWTHPASNVLKKPTPVTHIQHSSEYVAPSAKNIPGTQT</sequence>
<reference evidence="3" key="1">
    <citation type="submission" date="2022-03" db="EMBL/GenBank/DDBJ databases">
        <authorList>
            <person name="Martin C."/>
        </authorList>
    </citation>
    <scope>NUCLEOTIDE SEQUENCE</scope>
</reference>
<feature type="compositionally biased region" description="Polar residues" evidence="2">
    <location>
        <begin position="273"/>
        <end position="283"/>
    </location>
</feature>
<dbReference type="AlphaFoldDB" id="A0A8J1TFX7"/>
<dbReference type="OrthoDB" id="6022242at2759"/>
<dbReference type="SUPFAM" id="SSF50156">
    <property type="entry name" value="PDZ domain-like"/>
    <property type="match status" value="1"/>
</dbReference>
<dbReference type="CDD" id="cd00201">
    <property type="entry name" value="WW"/>
    <property type="match status" value="1"/>
</dbReference>
<feature type="region of interest" description="Disordered" evidence="2">
    <location>
        <begin position="1"/>
        <end position="97"/>
    </location>
</feature>
<dbReference type="PROSITE" id="PS50020">
    <property type="entry name" value="WW_DOMAIN_2"/>
    <property type="match status" value="1"/>
</dbReference>
<dbReference type="Gene3D" id="2.20.70.10">
    <property type="match status" value="1"/>
</dbReference>
<dbReference type="InterPro" id="IPR001202">
    <property type="entry name" value="WW_dom"/>
</dbReference>
<dbReference type="InterPro" id="IPR036020">
    <property type="entry name" value="WW_dom_sf"/>
</dbReference>
<accession>A0A8J1TFX7</accession>
<dbReference type="PROSITE" id="PS50106">
    <property type="entry name" value="PDZ"/>
    <property type="match status" value="1"/>
</dbReference>
<dbReference type="PANTHER" id="PTHR19964">
    <property type="entry name" value="MULTIPLE PDZ DOMAIN PROTEIN"/>
    <property type="match status" value="1"/>
</dbReference>
<name>A0A8J1TFX7_OWEFU</name>
<dbReference type="Pfam" id="PF00595">
    <property type="entry name" value="PDZ"/>
    <property type="match status" value="1"/>
</dbReference>
<dbReference type="SUPFAM" id="SSF51045">
    <property type="entry name" value="WW domain"/>
    <property type="match status" value="1"/>
</dbReference>
<feature type="coiled-coil region" evidence="1">
    <location>
        <begin position="549"/>
        <end position="653"/>
    </location>
</feature>
<dbReference type="CDD" id="cd06692">
    <property type="entry name" value="PDZ1_GgSTXBP4-like"/>
    <property type="match status" value="1"/>
</dbReference>
<dbReference type="Pfam" id="PF00397">
    <property type="entry name" value="WW"/>
    <property type="match status" value="1"/>
</dbReference>
<keyword evidence="4" id="KW-1185">Reference proteome</keyword>
<proteinExistence type="predicted"/>
<dbReference type="PANTHER" id="PTHR19964:SF94">
    <property type="entry name" value="SYNTAXIN-BINDING PROTEIN 4-LIKE"/>
    <property type="match status" value="1"/>
</dbReference>
<dbReference type="Gene3D" id="2.30.42.10">
    <property type="match status" value="1"/>
</dbReference>
<organism evidence="3 4">
    <name type="scientific">Owenia fusiformis</name>
    <name type="common">Polychaete worm</name>
    <dbReference type="NCBI Taxonomy" id="6347"/>
    <lineage>
        <taxon>Eukaryota</taxon>
        <taxon>Metazoa</taxon>
        <taxon>Spiralia</taxon>
        <taxon>Lophotrochozoa</taxon>
        <taxon>Annelida</taxon>
        <taxon>Polychaeta</taxon>
        <taxon>Sedentaria</taxon>
        <taxon>Canalipalpata</taxon>
        <taxon>Sabellida</taxon>
        <taxon>Oweniida</taxon>
        <taxon>Oweniidae</taxon>
        <taxon>Owenia</taxon>
    </lineage>
</organism>
<dbReference type="InterPro" id="IPR051342">
    <property type="entry name" value="PDZ_scaffold"/>
</dbReference>
<dbReference type="InterPro" id="IPR036034">
    <property type="entry name" value="PDZ_sf"/>
</dbReference>